<dbReference type="EMBL" id="CAJNIZ010033536">
    <property type="protein sequence ID" value="CAE7546081.1"/>
    <property type="molecule type" value="Genomic_DNA"/>
</dbReference>
<keyword evidence="2" id="KW-1185">Reference proteome</keyword>
<reference evidence="1" key="1">
    <citation type="submission" date="2021-02" db="EMBL/GenBank/DDBJ databases">
        <authorList>
            <person name="Dougan E. K."/>
            <person name="Rhodes N."/>
            <person name="Thang M."/>
            <person name="Chan C."/>
        </authorList>
    </citation>
    <scope>NUCLEOTIDE SEQUENCE</scope>
</reference>
<evidence type="ECO:0000313" key="2">
    <source>
        <dbReference type="Proteomes" id="UP000649617"/>
    </source>
</evidence>
<organism evidence="1 2">
    <name type="scientific">Symbiodinium pilosum</name>
    <name type="common">Dinoflagellate</name>
    <dbReference type="NCBI Taxonomy" id="2952"/>
    <lineage>
        <taxon>Eukaryota</taxon>
        <taxon>Sar</taxon>
        <taxon>Alveolata</taxon>
        <taxon>Dinophyceae</taxon>
        <taxon>Suessiales</taxon>
        <taxon>Symbiodiniaceae</taxon>
        <taxon>Symbiodinium</taxon>
    </lineage>
</organism>
<protein>
    <submittedName>
        <fullName evidence="1">Uncharacterized protein</fullName>
    </submittedName>
</protein>
<accession>A0A812TWN5</accession>
<dbReference type="Proteomes" id="UP000649617">
    <property type="component" value="Unassembled WGS sequence"/>
</dbReference>
<proteinExistence type="predicted"/>
<dbReference type="AlphaFoldDB" id="A0A812TWN5"/>
<evidence type="ECO:0000313" key="1">
    <source>
        <dbReference type="EMBL" id="CAE7546081.1"/>
    </source>
</evidence>
<feature type="non-terminal residue" evidence="1">
    <location>
        <position position="1"/>
    </location>
</feature>
<feature type="non-terminal residue" evidence="1">
    <location>
        <position position="73"/>
    </location>
</feature>
<comment type="caution">
    <text evidence="1">The sequence shown here is derived from an EMBL/GenBank/DDBJ whole genome shotgun (WGS) entry which is preliminary data.</text>
</comment>
<dbReference type="OrthoDB" id="437105at2759"/>
<name>A0A812TWN5_SYMPI</name>
<sequence length="73" mass="7608">DVGLCLSGLARLAASLPPQSAEAAALVSQVIGPNAEGLLSQCQDEELVWLEVAGPLLRLEGQEAWASLLRQLA</sequence>
<gene>
    <name evidence="1" type="ORF">SPIL2461_LOCUS14488</name>
</gene>